<keyword evidence="1" id="KW-0812">Transmembrane</keyword>
<keyword evidence="1" id="KW-0472">Membrane</keyword>
<dbReference type="SUPFAM" id="SSF49899">
    <property type="entry name" value="Concanavalin A-like lectins/glucanases"/>
    <property type="match status" value="1"/>
</dbReference>
<dbReference type="AlphaFoldDB" id="A0A832XG82"/>
<keyword evidence="1" id="KW-1133">Transmembrane helix</keyword>
<comment type="caution">
    <text evidence="2">The sequence shown here is derived from an EMBL/GenBank/DDBJ whole genome shotgun (WGS) entry which is preliminary data.</text>
</comment>
<proteinExistence type="predicted"/>
<name>A0A832XG82_9ARCH</name>
<organism evidence="2 3">
    <name type="scientific">Candidatus Undinarchaeum marinum</name>
    <dbReference type="NCBI Taxonomy" id="2756141"/>
    <lineage>
        <taxon>Archaea</taxon>
        <taxon>Candidatus Undinarchaeota</taxon>
        <taxon>Candidatus Undinarchaeia</taxon>
        <taxon>Candidatus Undinarchaeales</taxon>
        <taxon>Candidatus Undinarchaeaceae</taxon>
        <taxon>Candidatus Undinarchaeum</taxon>
    </lineage>
</organism>
<dbReference type="InterPro" id="IPR013320">
    <property type="entry name" value="ConA-like_dom_sf"/>
</dbReference>
<dbReference type="Gene3D" id="2.60.120.200">
    <property type="match status" value="1"/>
</dbReference>
<evidence type="ECO:0000313" key="3">
    <source>
        <dbReference type="Proteomes" id="UP000604391"/>
    </source>
</evidence>
<protein>
    <submittedName>
        <fullName evidence="2">Uncharacterized protein</fullName>
    </submittedName>
</protein>
<evidence type="ECO:0000313" key="2">
    <source>
        <dbReference type="EMBL" id="HIJ99903.1"/>
    </source>
</evidence>
<dbReference type="Proteomes" id="UP000604391">
    <property type="component" value="Unassembled WGS sequence"/>
</dbReference>
<feature type="non-terminal residue" evidence="2">
    <location>
        <position position="245"/>
    </location>
</feature>
<dbReference type="EMBL" id="DVAD01000018">
    <property type="protein sequence ID" value="HIJ99903.1"/>
    <property type="molecule type" value="Genomic_DNA"/>
</dbReference>
<sequence>MAANAFGGKNLAVLGSLVLILVLVGYTFFTGGAETSGKFVSVAESDLVAHYTFEGGSPMDNVAPGSLGSHDGTNKEVTFSDGVLVSDGKGYMELQNHADINPVEGFTIASWVNLDESCWADSSSSTGFSGSSPDCTYGKSYGTIINNRDGDINTGLYWLNFHHGNIYGYIVGGTYRPSSSSQAAPPTRNTYTEDWQNAKNCKIPSPTKLSADTWYHIAYTFKPLGTGQAELTCYYNGVAGTVRTV</sequence>
<feature type="transmembrane region" description="Helical" evidence="1">
    <location>
        <begin position="12"/>
        <end position="29"/>
    </location>
</feature>
<reference evidence="2 3" key="1">
    <citation type="journal article" name="Nat. Commun.">
        <title>Undinarchaeota illuminate DPANN phylogeny and the impact of gene transfer on archaeal evolution.</title>
        <authorList>
            <person name="Dombrowski N."/>
            <person name="Williams T.A."/>
            <person name="Sun J."/>
            <person name="Woodcroft B.J."/>
            <person name="Lee J.H."/>
            <person name="Minh B.Q."/>
            <person name="Rinke C."/>
            <person name="Spang A."/>
        </authorList>
    </citation>
    <scope>NUCLEOTIDE SEQUENCE [LARGE SCALE GENOMIC DNA]</scope>
    <source>
        <strain evidence="2">MAG_bin17</strain>
    </source>
</reference>
<evidence type="ECO:0000256" key="1">
    <source>
        <dbReference type="SAM" id="Phobius"/>
    </source>
</evidence>
<accession>A0A832XG82</accession>
<gene>
    <name evidence="2" type="ORF">H1011_03765</name>
</gene>
<keyword evidence="3" id="KW-1185">Reference proteome</keyword>